<evidence type="ECO:0000313" key="2">
    <source>
        <dbReference type="EMBL" id="SDP61763.1"/>
    </source>
</evidence>
<protein>
    <recommendedName>
        <fullName evidence="1">DUF4365 domain-containing protein</fullName>
    </recommendedName>
</protein>
<proteinExistence type="predicted"/>
<dbReference type="STRING" id="443156.SAMN04489867_3157"/>
<dbReference type="Proteomes" id="UP000199077">
    <property type="component" value="Chromosome I"/>
</dbReference>
<keyword evidence="3" id="KW-1185">Reference proteome</keyword>
<dbReference type="EMBL" id="LT629711">
    <property type="protein sequence ID" value="SDP61763.1"/>
    <property type="molecule type" value="Genomic_DNA"/>
</dbReference>
<feature type="domain" description="DUF4365" evidence="1">
    <location>
        <begin position="7"/>
        <end position="153"/>
    </location>
</feature>
<dbReference type="InterPro" id="IPR025375">
    <property type="entry name" value="DUF4365"/>
</dbReference>
<accession>A0A1H0U6E7</accession>
<dbReference type="OrthoDB" id="516854at2"/>
<dbReference type="Pfam" id="PF14280">
    <property type="entry name" value="DUF4365"/>
    <property type="match status" value="1"/>
</dbReference>
<evidence type="ECO:0000313" key="3">
    <source>
        <dbReference type="Proteomes" id="UP000199077"/>
    </source>
</evidence>
<sequence>MEEFQGSYLRAIAAASGCLVARFDIDDGVDAQFNHKSSQHTAQPDLTARLEIQLKATHAPPSVASISAKMRQDRFQYYRTASPLMPKIVVIMHLPQDQADWVIASEDFLRIHHCSYWVNLAGLPDSSAVEPSVKAPRANVFDDEALCSIMQRIGQGGQP</sequence>
<name>A0A1H0U6E7_9MICO</name>
<reference evidence="3" key="1">
    <citation type="submission" date="2016-10" db="EMBL/GenBank/DDBJ databases">
        <authorList>
            <person name="Varghese N."/>
            <person name="Submissions S."/>
        </authorList>
    </citation>
    <scope>NUCLEOTIDE SEQUENCE [LARGE SCALE GENOMIC DNA]</scope>
    <source>
        <strain evidence="3">DSM 22329</strain>
    </source>
</reference>
<dbReference type="RefSeq" id="WP_157693098.1">
    <property type="nucleotide sequence ID" value="NZ_LT629711.1"/>
</dbReference>
<gene>
    <name evidence="2" type="ORF">SAMN04489867_3157</name>
</gene>
<dbReference type="AlphaFoldDB" id="A0A1H0U6E7"/>
<organism evidence="2 3">
    <name type="scientific">Pedococcus dokdonensis</name>
    <dbReference type="NCBI Taxonomy" id="443156"/>
    <lineage>
        <taxon>Bacteria</taxon>
        <taxon>Bacillati</taxon>
        <taxon>Actinomycetota</taxon>
        <taxon>Actinomycetes</taxon>
        <taxon>Micrococcales</taxon>
        <taxon>Intrasporangiaceae</taxon>
        <taxon>Pedococcus</taxon>
    </lineage>
</organism>
<evidence type="ECO:0000259" key="1">
    <source>
        <dbReference type="Pfam" id="PF14280"/>
    </source>
</evidence>